<dbReference type="NCBIfam" id="TIGR00229">
    <property type="entry name" value="sensory_box"/>
    <property type="match status" value="1"/>
</dbReference>
<dbReference type="PROSITE" id="PS50112">
    <property type="entry name" value="PAS"/>
    <property type="match status" value="1"/>
</dbReference>
<feature type="transmembrane region" description="Helical" evidence="15">
    <location>
        <begin position="185"/>
        <end position="202"/>
    </location>
</feature>
<dbReference type="PANTHER" id="PTHR42878">
    <property type="entry name" value="TWO-COMPONENT HISTIDINE KINASE"/>
    <property type="match status" value="1"/>
</dbReference>
<feature type="domain" description="PAC" evidence="18">
    <location>
        <begin position="419"/>
        <end position="478"/>
    </location>
</feature>
<keyword evidence="4" id="KW-0597">Phosphoprotein</keyword>
<dbReference type="GO" id="GO:0006355">
    <property type="term" value="P:regulation of DNA-templated transcription"/>
    <property type="evidence" value="ECO:0007669"/>
    <property type="project" value="InterPro"/>
</dbReference>
<dbReference type="Pfam" id="PF00512">
    <property type="entry name" value="HisKA"/>
    <property type="match status" value="1"/>
</dbReference>
<dbReference type="Gene3D" id="3.30.450.20">
    <property type="entry name" value="PAS domain"/>
    <property type="match status" value="1"/>
</dbReference>
<dbReference type="PRINTS" id="PR00344">
    <property type="entry name" value="BCTRLSENSOR"/>
</dbReference>
<organism evidence="19 20">
    <name type="scientific">Rhizobium etli (strain CIAT 652)</name>
    <dbReference type="NCBI Taxonomy" id="491916"/>
    <lineage>
        <taxon>Bacteria</taxon>
        <taxon>Pseudomonadati</taxon>
        <taxon>Pseudomonadota</taxon>
        <taxon>Alphaproteobacteria</taxon>
        <taxon>Hyphomicrobiales</taxon>
        <taxon>Rhizobiaceae</taxon>
        <taxon>Rhizobium/Agrobacterium group</taxon>
        <taxon>Rhizobium</taxon>
    </lineage>
</organism>
<comment type="cofactor">
    <cofactor evidence="2">
        <name>heme</name>
        <dbReference type="ChEBI" id="CHEBI:30413"/>
    </cofactor>
</comment>
<dbReference type="GO" id="GO:0005524">
    <property type="term" value="F:ATP binding"/>
    <property type="evidence" value="ECO:0007669"/>
    <property type="project" value="UniProtKB-KW"/>
</dbReference>
<feature type="region of interest" description="Disordered" evidence="14">
    <location>
        <begin position="1"/>
        <end position="29"/>
    </location>
</feature>
<evidence type="ECO:0000256" key="3">
    <source>
        <dbReference type="ARBA" id="ARBA00012438"/>
    </source>
</evidence>
<feature type="transmembrane region" description="Helical" evidence="15">
    <location>
        <begin position="214"/>
        <end position="233"/>
    </location>
</feature>
<evidence type="ECO:0000256" key="12">
    <source>
        <dbReference type="ARBA" id="ARBA00059827"/>
    </source>
</evidence>
<dbReference type="SMART" id="SM00091">
    <property type="entry name" value="PAS"/>
    <property type="match status" value="1"/>
</dbReference>
<evidence type="ECO:0000313" key="19">
    <source>
        <dbReference type="EMBL" id="ACE89691.1"/>
    </source>
</evidence>
<dbReference type="InterPro" id="IPR003661">
    <property type="entry name" value="HisK_dim/P_dom"/>
</dbReference>
<dbReference type="SUPFAM" id="SSF47384">
    <property type="entry name" value="Homodimeric domain of signal transducing histidine kinase"/>
    <property type="match status" value="1"/>
</dbReference>
<feature type="compositionally biased region" description="Basic and acidic residues" evidence="14">
    <location>
        <begin position="11"/>
        <end position="29"/>
    </location>
</feature>
<comment type="function">
    <text evidence="12">Putative oxygen sensor; modulates the activity of FixJ, a transcriptional activator of nitrogen fixation fixK gene. FixL probably acts as a kinase that phosphorylates FixJ.</text>
</comment>
<dbReference type="Proteomes" id="UP000008817">
    <property type="component" value="Chromosome"/>
</dbReference>
<dbReference type="SUPFAM" id="SSF55785">
    <property type="entry name" value="PYP-like sensor domain (PAS domain)"/>
    <property type="match status" value="1"/>
</dbReference>
<evidence type="ECO:0000259" key="16">
    <source>
        <dbReference type="PROSITE" id="PS50109"/>
    </source>
</evidence>
<dbReference type="GO" id="GO:0030295">
    <property type="term" value="F:protein kinase activator activity"/>
    <property type="evidence" value="ECO:0007669"/>
    <property type="project" value="TreeGrafter"/>
</dbReference>
<dbReference type="KEGG" id="rec:RHECIAT_CH0000702"/>
<feature type="transmembrane region" description="Helical" evidence="15">
    <location>
        <begin position="39"/>
        <end position="69"/>
    </location>
</feature>
<feature type="transmembrane region" description="Helical" evidence="15">
    <location>
        <begin position="293"/>
        <end position="310"/>
    </location>
</feature>
<feature type="domain" description="Histidine kinase" evidence="16">
    <location>
        <begin position="503"/>
        <end position="725"/>
    </location>
</feature>
<dbReference type="SMART" id="SM00086">
    <property type="entry name" value="PAC"/>
    <property type="match status" value="1"/>
</dbReference>
<evidence type="ECO:0000259" key="18">
    <source>
        <dbReference type="PROSITE" id="PS50113"/>
    </source>
</evidence>
<evidence type="ECO:0000256" key="5">
    <source>
        <dbReference type="ARBA" id="ARBA00022617"/>
    </source>
</evidence>
<dbReference type="AlphaFoldDB" id="B3PPI4"/>
<keyword evidence="5" id="KW-0479">Metal-binding</keyword>
<dbReference type="Pfam" id="PF00989">
    <property type="entry name" value="PAS"/>
    <property type="match status" value="1"/>
</dbReference>
<keyword evidence="15" id="KW-1133">Transmembrane helix</keyword>
<dbReference type="SUPFAM" id="SSF55874">
    <property type="entry name" value="ATPase domain of HSP90 chaperone/DNA topoisomerase II/histidine kinase"/>
    <property type="match status" value="1"/>
</dbReference>
<dbReference type="HOGENOM" id="CLU_000445_114_39_5"/>
<dbReference type="SMART" id="SM00387">
    <property type="entry name" value="HATPase_c"/>
    <property type="match status" value="1"/>
</dbReference>
<evidence type="ECO:0000259" key="17">
    <source>
        <dbReference type="PROSITE" id="PS50112"/>
    </source>
</evidence>
<gene>
    <name evidence="19" type="ordered locus">RHECIAT_CH0000702</name>
</gene>
<dbReference type="InterPro" id="IPR036890">
    <property type="entry name" value="HATPase_C_sf"/>
</dbReference>
<feature type="domain" description="PAS" evidence="17">
    <location>
        <begin position="351"/>
        <end position="404"/>
    </location>
</feature>
<dbReference type="SMART" id="SM00388">
    <property type="entry name" value="HisKA"/>
    <property type="match status" value="1"/>
</dbReference>
<feature type="transmembrane region" description="Helical" evidence="15">
    <location>
        <begin position="75"/>
        <end position="95"/>
    </location>
</feature>
<dbReference type="GO" id="GO:0000156">
    <property type="term" value="F:phosphorelay response regulator activity"/>
    <property type="evidence" value="ECO:0007669"/>
    <property type="project" value="TreeGrafter"/>
</dbReference>
<sequence>MSIPRFRKKWPREPREDTRVQDKGNVDPQDQRRRRYRAFAIAVGCLMLLLGVGALAGWLLQIAIVISLIPGFPSMAFNTALGFVLSGVGLAASMLSDRRSRIAATVMAGLAAAIAAARLVEIATFGRHFHNIDLLISQLLVPPDFIAAIGGGMGPNTALIFLIANLSLLLSLHLENSKSQVVQELTSYVVITLGMIALAGYVTDAEQGYRWGPYAAMALHTAIGMVVFGCGLVARSWWMQPANRAQIPLLIPAAVCFTALLVDLYTPLGLANGILYVPLVLTALWFGNRNAPLFFAFTCTVLLMLGFFAVRHDEASFWQEIANRTITAATLWLIAILVFYFLRNNHNLEAERIRFGALVRSTPDAVIVIDGRGTIKSFNPAAESMFGYAPQETIGRNIKMLMPEPYHSEHDGYLTHYRQTGEERIIGTTRMVSGRRKNGIVFPIEVSISVVFSGETKTFVGIVRDISERARQEERMKTTLAQLEAYTAELERSNHDLDEFAYIASHDLKEPLRGLHNHSRFLLEDYEDKLDDDGVRRLNRLVRLSQRMEKLVNDLLYFSRLGRQQLAVKRTDIGLIVKDVVATMELLLEERHARVVIDGRLPEVVCDAPRLTEVFRNLITNAIKYNDKPAPLVSIGYLERYVGGDGTIARNVFFVRDNGKGIPREFHEDIFRIFKRLEKSQDSDDGTGAGLTFVRKIIARHNGDIWLESEVGAGTTFYFTLGKKREGQNAAA</sequence>
<feature type="compositionally biased region" description="Basic residues" evidence="14">
    <location>
        <begin position="1"/>
        <end position="10"/>
    </location>
</feature>
<protein>
    <recommendedName>
        <fullName evidence="13">Sensor protein FixL</fullName>
        <ecNumber evidence="3">2.7.13.3</ecNumber>
    </recommendedName>
</protein>
<dbReference type="PROSITE" id="PS50109">
    <property type="entry name" value="HIS_KIN"/>
    <property type="match status" value="1"/>
</dbReference>
<feature type="transmembrane region" description="Helical" evidence="15">
    <location>
        <begin position="268"/>
        <end position="286"/>
    </location>
</feature>
<evidence type="ECO:0000256" key="2">
    <source>
        <dbReference type="ARBA" id="ARBA00001971"/>
    </source>
</evidence>
<dbReference type="InterPro" id="IPR000700">
    <property type="entry name" value="PAS-assoc_C"/>
</dbReference>
<dbReference type="GO" id="GO:0000155">
    <property type="term" value="F:phosphorelay sensor kinase activity"/>
    <property type="evidence" value="ECO:0007669"/>
    <property type="project" value="InterPro"/>
</dbReference>
<dbReference type="PANTHER" id="PTHR42878:SF15">
    <property type="entry name" value="BACTERIOPHYTOCHROME"/>
    <property type="match status" value="1"/>
</dbReference>
<dbReference type="InterPro" id="IPR001610">
    <property type="entry name" value="PAC"/>
</dbReference>
<dbReference type="GO" id="GO:0007234">
    <property type="term" value="P:osmosensory signaling via phosphorelay pathway"/>
    <property type="evidence" value="ECO:0007669"/>
    <property type="project" value="TreeGrafter"/>
</dbReference>
<keyword evidence="7" id="KW-0547">Nucleotide-binding</keyword>
<evidence type="ECO:0000256" key="9">
    <source>
        <dbReference type="ARBA" id="ARBA00022840"/>
    </source>
</evidence>
<evidence type="ECO:0000256" key="10">
    <source>
        <dbReference type="ARBA" id="ARBA00023004"/>
    </source>
</evidence>
<feature type="transmembrane region" description="Helical" evidence="15">
    <location>
        <begin position="322"/>
        <end position="342"/>
    </location>
</feature>
<dbReference type="FunFam" id="3.30.450.20:FF:000060">
    <property type="entry name" value="Sensor protein FixL"/>
    <property type="match status" value="1"/>
</dbReference>
<keyword evidence="8 19" id="KW-0418">Kinase</keyword>
<dbReference type="Gene3D" id="1.10.287.130">
    <property type="match status" value="1"/>
</dbReference>
<keyword evidence="10" id="KW-0408">Iron</keyword>
<dbReference type="Pfam" id="PF02518">
    <property type="entry name" value="HATPase_c"/>
    <property type="match status" value="1"/>
</dbReference>
<evidence type="ECO:0000256" key="13">
    <source>
        <dbReference type="ARBA" id="ARBA00070616"/>
    </source>
</evidence>
<keyword evidence="15" id="KW-0812">Transmembrane</keyword>
<dbReference type="InterPro" id="IPR050351">
    <property type="entry name" value="BphY/WalK/GraS-like"/>
</dbReference>
<keyword evidence="6" id="KW-0808">Transferase</keyword>
<evidence type="ECO:0000313" key="20">
    <source>
        <dbReference type="Proteomes" id="UP000008817"/>
    </source>
</evidence>
<dbReference type="InterPro" id="IPR004358">
    <property type="entry name" value="Sig_transdc_His_kin-like_C"/>
</dbReference>
<evidence type="ECO:0000256" key="6">
    <source>
        <dbReference type="ARBA" id="ARBA00022679"/>
    </source>
</evidence>
<dbReference type="InterPro" id="IPR000014">
    <property type="entry name" value="PAS"/>
</dbReference>
<feature type="transmembrane region" description="Helical" evidence="15">
    <location>
        <begin position="102"/>
        <end position="125"/>
    </location>
</feature>
<dbReference type="Gene3D" id="3.30.565.10">
    <property type="entry name" value="Histidine kinase-like ATPase, C-terminal domain"/>
    <property type="match status" value="1"/>
</dbReference>
<dbReference type="EMBL" id="CP001074">
    <property type="protein sequence ID" value="ACE89691.1"/>
    <property type="molecule type" value="Genomic_DNA"/>
</dbReference>
<evidence type="ECO:0000256" key="8">
    <source>
        <dbReference type="ARBA" id="ARBA00022777"/>
    </source>
</evidence>
<evidence type="ECO:0000256" key="4">
    <source>
        <dbReference type="ARBA" id="ARBA00022553"/>
    </source>
</evidence>
<evidence type="ECO:0000256" key="11">
    <source>
        <dbReference type="ARBA" id="ARBA00023136"/>
    </source>
</evidence>
<evidence type="ECO:0000256" key="1">
    <source>
        <dbReference type="ARBA" id="ARBA00000085"/>
    </source>
</evidence>
<dbReference type="eggNOG" id="COG1807">
    <property type="taxonomic scope" value="Bacteria"/>
</dbReference>
<feature type="transmembrane region" description="Helical" evidence="15">
    <location>
        <begin position="145"/>
        <end position="173"/>
    </location>
</feature>
<comment type="catalytic activity">
    <reaction evidence="1">
        <text>ATP + protein L-histidine = ADP + protein N-phospho-L-histidine.</text>
        <dbReference type="EC" id="2.7.13.3"/>
    </reaction>
</comment>
<keyword evidence="5" id="KW-0349">Heme</keyword>
<dbReference type="InterPro" id="IPR013767">
    <property type="entry name" value="PAS_fold"/>
</dbReference>
<dbReference type="InterPro" id="IPR003594">
    <property type="entry name" value="HATPase_dom"/>
</dbReference>
<evidence type="ECO:0000256" key="14">
    <source>
        <dbReference type="SAM" id="MobiDB-lite"/>
    </source>
</evidence>
<evidence type="ECO:0000256" key="7">
    <source>
        <dbReference type="ARBA" id="ARBA00022741"/>
    </source>
</evidence>
<dbReference type="CDD" id="cd00082">
    <property type="entry name" value="HisKA"/>
    <property type="match status" value="1"/>
</dbReference>
<evidence type="ECO:0000256" key="15">
    <source>
        <dbReference type="SAM" id="Phobius"/>
    </source>
</evidence>
<accession>B3PPI4</accession>
<feature type="transmembrane region" description="Helical" evidence="15">
    <location>
        <begin position="245"/>
        <end position="262"/>
    </location>
</feature>
<dbReference type="eggNOG" id="COG4251">
    <property type="taxonomic scope" value="Bacteria"/>
</dbReference>
<dbReference type="eggNOG" id="COG3829">
    <property type="taxonomic scope" value="Bacteria"/>
</dbReference>
<dbReference type="EC" id="2.7.13.3" evidence="3"/>
<dbReference type="InterPro" id="IPR036097">
    <property type="entry name" value="HisK_dim/P_sf"/>
</dbReference>
<dbReference type="PROSITE" id="PS50113">
    <property type="entry name" value="PAC"/>
    <property type="match status" value="1"/>
</dbReference>
<proteinExistence type="predicted"/>
<keyword evidence="11 15" id="KW-0472">Membrane</keyword>
<dbReference type="InterPro" id="IPR005467">
    <property type="entry name" value="His_kinase_dom"/>
</dbReference>
<reference evidence="19 20" key="1">
    <citation type="submission" date="2008-04" db="EMBL/GenBank/DDBJ databases">
        <title>Genome diversity and DNA divergence of Rhizobium etli.</title>
        <authorList>
            <person name="Gonzalez V."/>
            <person name="Acosta J.L."/>
            <person name="Santamaria R.I."/>
            <person name="Bustos P."/>
            <person name="Hernandez-Gonzalez I.L."/>
            <person name="Fernandez J.L."/>
            <person name="Diaz R."/>
            <person name="Flores M."/>
            <person name="Mora J."/>
            <person name="Palacios R."/>
            <person name="Davila G."/>
        </authorList>
    </citation>
    <scope>NUCLEOTIDE SEQUENCE [LARGE SCALE GENOMIC DNA]</scope>
    <source>
        <strain evidence="19 20">CIAT 652</strain>
    </source>
</reference>
<name>B3PPI4_RHIE6</name>
<keyword evidence="9" id="KW-0067">ATP-binding</keyword>
<dbReference type="GO" id="GO:0016020">
    <property type="term" value="C:membrane"/>
    <property type="evidence" value="ECO:0007669"/>
    <property type="project" value="UniProtKB-SubCell"/>
</dbReference>
<dbReference type="CDD" id="cd00130">
    <property type="entry name" value="PAS"/>
    <property type="match status" value="1"/>
</dbReference>
<dbReference type="InterPro" id="IPR035965">
    <property type="entry name" value="PAS-like_dom_sf"/>
</dbReference>